<dbReference type="GeneID" id="92093074"/>
<dbReference type="EMBL" id="JAQQWL010000009">
    <property type="protein sequence ID" value="KAK8058154.1"/>
    <property type="molecule type" value="Genomic_DNA"/>
</dbReference>
<protein>
    <submittedName>
        <fullName evidence="1">Uncharacterized protein</fullName>
    </submittedName>
</protein>
<gene>
    <name evidence="1" type="ORF">PG994_008602</name>
</gene>
<dbReference type="Proteomes" id="UP001480595">
    <property type="component" value="Unassembled WGS sequence"/>
</dbReference>
<organism evidence="1 2">
    <name type="scientific">Apiospora phragmitis</name>
    <dbReference type="NCBI Taxonomy" id="2905665"/>
    <lineage>
        <taxon>Eukaryota</taxon>
        <taxon>Fungi</taxon>
        <taxon>Dikarya</taxon>
        <taxon>Ascomycota</taxon>
        <taxon>Pezizomycotina</taxon>
        <taxon>Sordariomycetes</taxon>
        <taxon>Xylariomycetidae</taxon>
        <taxon>Amphisphaeriales</taxon>
        <taxon>Apiosporaceae</taxon>
        <taxon>Apiospora</taxon>
    </lineage>
</organism>
<dbReference type="RefSeq" id="XP_066713600.1">
    <property type="nucleotide sequence ID" value="XM_066860011.1"/>
</dbReference>
<sequence>MTLSEVELSCSPETALSTLRSEASPSRVDAWLSPPMLETGGKTRIRLLLFFETLGASVLNSGVILRLLGAWLAYRLLLALYNVSPFHPLYKFPGPRLAAATFIYEFLMHEIYGPIVRISPEELHCNDSSFVTEIYPGGGRVRDKHQHYLNSNVGSVAVTAFGARARGRTSCTGCGAARRPQPLLLQGADGQARAERAPAGAAAYAFGEPRGFLDHEGWGHNYKGALEGFTTYMYFWRFFPQLGGLGSLTPPFLEYIPETFAMLMREL</sequence>
<proteinExistence type="predicted"/>
<name>A0ABR1UGY3_9PEZI</name>
<accession>A0ABR1UGY3</accession>
<comment type="caution">
    <text evidence="1">The sequence shown here is derived from an EMBL/GenBank/DDBJ whole genome shotgun (WGS) entry which is preliminary data.</text>
</comment>
<keyword evidence="2" id="KW-1185">Reference proteome</keyword>
<evidence type="ECO:0000313" key="2">
    <source>
        <dbReference type="Proteomes" id="UP001480595"/>
    </source>
</evidence>
<evidence type="ECO:0000313" key="1">
    <source>
        <dbReference type="EMBL" id="KAK8058154.1"/>
    </source>
</evidence>
<reference evidence="1 2" key="1">
    <citation type="submission" date="2023-01" db="EMBL/GenBank/DDBJ databases">
        <title>Analysis of 21 Apiospora genomes using comparative genomics revels a genus with tremendous synthesis potential of carbohydrate active enzymes and secondary metabolites.</title>
        <authorList>
            <person name="Sorensen T."/>
        </authorList>
    </citation>
    <scope>NUCLEOTIDE SEQUENCE [LARGE SCALE GENOMIC DNA]</scope>
    <source>
        <strain evidence="1 2">CBS 135458</strain>
    </source>
</reference>